<organism evidence="1 2">
    <name type="scientific">Panicum virgatum</name>
    <name type="common">Blackwell switchgrass</name>
    <dbReference type="NCBI Taxonomy" id="38727"/>
    <lineage>
        <taxon>Eukaryota</taxon>
        <taxon>Viridiplantae</taxon>
        <taxon>Streptophyta</taxon>
        <taxon>Embryophyta</taxon>
        <taxon>Tracheophyta</taxon>
        <taxon>Spermatophyta</taxon>
        <taxon>Magnoliopsida</taxon>
        <taxon>Liliopsida</taxon>
        <taxon>Poales</taxon>
        <taxon>Poaceae</taxon>
        <taxon>PACMAD clade</taxon>
        <taxon>Panicoideae</taxon>
        <taxon>Panicodae</taxon>
        <taxon>Paniceae</taxon>
        <taxon>Panicinae</taxon>
        <taxon>Panicum</taxon>
        <taxon>Panicum sect. Hiantes</taxon>
    </lineage>
</organism>
<gene>
    <name evidence="1" type="ORF">PVAP13_4NG108438</name>
</gene>
<dbReference type="AlphaFoldDB" id="A0A8T0T9U5"/>
<name>A0A8T0T9U5_PANVG</name>
<proteinExistence type="predicted"/>
<keyword evidence="2" id="KW-1185">Reference proteome</keyword>
<evidence type="ECO:0000313" key="1">
    <source>
        <dbReference type="EMBL" id="KAG2605216.1"/>
    </source>
</evidence>
<evidence type="ECO:0000313" key="2">
    <source>
        <dbReference type="Proteomes" id="UP000823388"/>
    </source>
</evidence>
<sequence length="101" mass="11204">MMISGDKRSLFPQTKSIMLIDVSWTIPNCFPIVHLRRTGLWPSGKLPVVGGSRRGFEPPHLAGIFPVSFQEEPHALMDHNGMTCPSLCTQQTCVYICCISS</sequence>
<dbReference type="EMBL" id="CM029044">
    <property type="protein sequence ID" value="KAG2605216.1"/>
    <property type="molecule type" value="Genomic_DNA"/>
</dbReference>
<comment type="caution">
    <text evidence="1">The sequence shown here is derived from an EMBL/GenBank/DDBJ whole genome shotgun (WGS) entry which is preliminary data.</text>
</comment>
<reference evidence="1" key="1">
    <citation type="submission" date="2020-05" db="EMBL/GenBank/DDBJ databases">
        <title>WGS assembly of Panicum virgatum.</title>
        <authorList>
            <person name="Lovell J.T."/>
            <person name="Jenkins J."/>
            <person name="Shu S."/>
            <person name="Juenger T.E."/>
            <person name="Schmutz J."/>
        </authorList>
    </citation>
    <scope>NUCLEOTIDE SEQUENCE</scope>
    <source>
        <strain evidence="1">AP13</strain>
    </source>
</reference>
<protein>
    <submittedName>
        <fullName evidence="1">Uncharacterized protein</fullName>
    </submittedName>
</protein>
<accession>A0A8T0T9U5</accession>
<dbReference type="Proteomes" id="UP000823388">
    <property type="component" value="Chromosome 4N"/>
</dbReference>